<dbReference type="Pfam" id="PF14659">
    <property type="entry name" value="Phage_int_SAM_3"/>
    <property type="match status" value="1"/>
</dbReference>
<sequence length="365" mass="42198">MKNSGGYKVRNGKIYVFGTIDKVRYRFSVGKEATKENLTWIARNYWSVLLNLIDEKKTPKQSLKLSDFLLEAIELSAHKRSKSTQSDYISKAKRLIIPYFKAYELGNIKPFDIEQWQSEILKHYSTATAKRLKNILNMALNKAYLNDIIPKNPLTLVDSFKIKHEKKEPYTIDEMLKILHFSTGWFRLFLHLAFTTGLRTGELMGLKKSDIDFEKRVIYVNRSITKGEIKESSEIKNHNRIVVLADYLVDELKAYDSGSEWLFVSRLNKPFFESKAITKHYFKPLLERIGVKYKTLYATRHTFISLLRNAGVSKEFVAELAGHSEAISDKHYYKSALTEQKTKAINNVFYGLNLGVKAQVKAQQA</sequence>
<evidence type="ECO:0000256" key="1">
    <source>
        <dbReference type="ARBA" id="ARBA00008857"/>
    </source>
</evidence>
<dbReference type="CDD" id="cd01189">
    <property type="entry name" value="INT_ICEBs1_C_like"/>
    <property type="match status" value="1"/>
</dbReference>
<dbReference type="InterPro" id="IPR010998">
    <property type="entry name" value="Integrase_recombinase_N"/>
</dbReference>
<dbReference type="PANTHER" id="PTHR30629:SF2">
    <property type="entry name" value="PROPHAGE INTEGRASE INTS-RELATED"/>
    <property type="match status" value="1"/>
</dbReference>
<dbReference type="EMBL" id="CP012542">
    <property type="protein sequence ID" value="QCD44410.1"/>
    <property type="molecule type" value="Genomic_DNA"/>
</dbReference>
<keyword evidence="2" id="KW-0229">DNA integration</keyword>
<dbReference type="AlphaFoldDB" id="A0A6G5QFF9"/>
<proteinExistence type="inferred from homology"/>
<evidence type="ECO:0000259" key="5">
    <source>
        <dbReference type="PROSITE" id="PS51898"/>
    </source>
</evidence>
<dbReference type="GO" id="GO:0015074">
    <property type="term" value="P:DNA integration"/>
    <property type="evidence" value="ECO:0007669"/>
    <property type="project" value="UniProtKB-KW"/>
</dbReference>
<dbReference type="PANTHER" id="PTHR30629">
    <property type="entry name" value="PROPHAGE INTEGRASE"/>
    <property type="match status" value="1"/>
</dbReference>
<evidence type="ECO:0000256" key="4">
    <source>
        <dbReference type="ARBA" id="ARBA00023172"/>
    </source>
</evidence>
<dbReference type="GO" id="GO:0006310">
    <property type="term" value="P:DNA recombination"/>
    <property type="evidence" value="ECO:0007669"/>
    <property type="project" value="UniProtKB-KW"/>
</dbReference>
<organism evidence="6 8">
    <name type="scientific">Campylobacter mucosalis CCUG 21559</name>
    <dbReference type="NCBI Taxonomy" id="1032067"/>
    <lineage>
        <taxon>Bacteria</taxon>
        <taxon>Pseudomonadati</taxon>
        <taxon>Campylobacterota</taxon>
        <taxon>Epsilonproteobacteria</taxon>
        <taxon>Campylobacterales</taxon>
        <taxon>Campylobacteraceae</taxon>
        <taxon>Campylobacter</taxon>
    </lineage>
</organism>
<reference evidence="6 8" key="1">
    <citation type="submission" date="2016-07" db="EMBL/GenBank/DDBJ databases">
        <title>Comparative genomics of the Campylobacter concisus group.</title>
        <authorList>
            <person name="Miller W.G."/>
            <person name="Yee E."/>
            <person name="Chapman M.H."/>
            <person name="Huynh S."/>
            <person name="Bono J.L."/>
            <person name="On S.L.W."/>
            <person name="StLeger J."/>
            <person name="Foster G."/>
            <person name="Parker C.T."/>
        </authorList>
    </citation>
    <scope>NUCLEOTIDE SEQUENCE [LARGE SCALE GENOMIC DNA]</scope>
    <source>
        <strain evidence="6 8">CCUG 21559</strain>
    </source>
</reference>
<dbReference type="RefSeq" id="WP_171993543.1">
    <property type="nucleotide sequence ID" value="NZ_CP012542.1"/>
</dbReference>
<keyword evidence="4" id="KW-0233">DNA recombination</keyword>
<evidence type="ECO:0000313" key="7">
    <source>
        <dbReference type="EMBL" id="QCD44665.1"/>
    </source>
</evidence>
<dbReference type="InterPro" id="IPR011010">
    <property type="entry name" value="DNA_brk_join_enz"/>
</dbReference>
<feature type="domain" description="Tyr recombinase" evidence="5">
    <location>
        <begin position="165"/>
        <end position="346"/>
    </location>
</feature>
<dbReference type="InterPro" id="IPR013762">
    <property type="entry name" value="Integrase-like_cat_sf"/>
</dbReference>
<accession>A0A6G5QFF9</accession>
<keyword evidence="3" id="KW-0238">DNA-binding</keyword>
<keyword evidence="8" id="KW-1185">Reference proteome</keyword>
<evidence type="ECO:0000313" key="8">
    <source>
        <dbReference type="Proteomes" id="UP000503264"/>
    </source>
</evidence>
<dbReference type="Pfam" id="PF00589">
    <property type="entry name" value="Phage_integrase"/>
    <property type="match status" value="1"/>
</dbReference>
<gene>
    <name evidence="6" type="ORF">CMUC_0611</name>
    <name evidence="7" type="ORF">CMUC_0876</name>
</gene>
<name>A0A6G5QFF9_9BACT</name>
<dbReference type="EMBL" id="CP012542">
    <property type="protein sequence ID" value="QCD44665.1"/>
    <property type="molecule type" value="Genomic_DNA"/>
</dbReference>
<dbReference type="InterPro" id="IPR050808">
    <property type="entry name" value="Phage_Integrase"/>
</dbReference>
<dbReference type="InterPro" id="IPR002104">
    <property type="entry name" value="Integrase_catalytic"/>
</dbReference>
<evidence type="ECO:0000256" key="2">
    <source>
        <dbReference type="ARBA" id="ARBA00022908"/>
    </source>
</evidence>
<protein>
    <submittedName>
        <fullName evidence="6">Site-specific recombinase, phage integrase family</fullName>
    </submittedName>
</protein>
<evidence type="ECO:0000256" key="3">
    <source>
        <dbReference type="ARBA" id="ARBA00023125"/>
    </source>
</evidence>
<dbReference type="Gene3D" id="1.10.443.10">
    <property type="entry name" value="Intergrase catalytic core"/>
    <property type="match status" value="1"/>
</dbReference>
<dbReference type="PROSITE" id="PS51898">
    <property type="entry name" value="TYR_RECOMBINASE"/>
    <property type="match status" value="1"/>
</dbReference>
<dbReference type="SUPFAM" id="SSF56349">
    <property type="entry name" value="DNA breaking-rejoining enzymes"/>
    <property type="match status" value="1"/>
</dbReference>
<dbReference type="Proteomes" id="UP000503264">
    <property type="component" value="Chromosome"/>
</dbReference>
<dbReference type="Gene3D" id="1.10.150.130">
    <property type="match status" value="1"/>
</dbReference>
<dbReference type="InterPro" id="IPR004107">
    <property type="entry name" value="Integrase_SAM-like_N"/>
</dbReference>
<evidence type="ECO:0000313" key="6">
    <source>
        <dbReference type="EMBL" id="QCD44410.1"/>
    </source>
</evidence>
<dbReference type="GO" id="GO:0003677">
    <property type="term" value="F:DNA binding"/>
    <property type="evidence" value="ECO:0007669"/>
    <property type="project" value="UniProtKB-KW"/>
</dbReference>
<comment type="similarity">
    <text evidence="1">Belongs to the 'phage' integrase family.</text>
</comment>